<feature type="region of interest" description="Disordered" evidence="1">
    <location>
        <begin position="101"/>
        <end position="142"/>
    </location>
</feature>
<dbReference type="AlphaFoldDB" id="A0A5J9SZV5"/>
<evidence type="ECO:0008006" key="5">
    <source>
        <dbReference type="Google" id="ProtNLM"/>
    </source>
</evidence>
<feature type="chain" id="PRO_5023847766" description="Bifunctional inhibitor/plant lipid transfer protein/seed storage helical domain-containing protein" evidence="2">
    <location>
        <begin position="23"/>
        <end position="333"/>
    </location>
</feature>
<protein>
    <recommendedName>
        <fullName evidence="5">Bifunctional inhibitor/plant lipid transfer protein/seed storage helical domain-containing protein</fullName>
    </recommendedName>
</protein>
<name>A0A5J9SZV5_9POAL</name>
<evidence type="ECO:0000256" key="1">
    <source>
        <dbReference type="SAM" id="MobiDB-lite"/>
    </source>
</evidence>
<keyword evidence="2" id="KW-0732">Signal</keyword>
<evidence type="ECO:0000256" key="2">
    <source>
        <dbReference type="SAM" id="SignalP"/>
    </source>
</evidence>
<accession>A0A5J9SZV5</accession>
<sequence>MGVSASAPSALLLLFLVAGVAAGNVAGHCNIPALAAEVVASCAPAGVPTLTAPCCRALLSAGDLGCICGLGNNKTVTDAGLILVDVYKNCGGVRPLDDCKGSGHGTTPSATANRSPAGINATEGVPAAPPQQDAGVPAAPPSSASAVVINENAGVPTTPRQHDAGVHPPSSASTIVTNVTASLTGLGAMKLPSTCNVHLLASTIIEECTDKLSPTDRCCIPVVAAVDIRECLCAVADDSSIIDAGEDWSAKDIMQLYRICGGIRNLPQSVSAACKSEPIPPPSPPTTHESCELKKKDEHIILGFEVTQGVEVLALIAFAVYKVYCKYSKPPQV</sequence>
<evidence type="ECO:0000313" key="4">
    <source>
        <dbReference type="Proteomes" id="UP000324897"/>
    </source>
</evidence>
<feature type="signal peptide" evidence="2">
    <location>
        <begin position="1"/>
        <end position="22"/>
    </location>
</feature>
<dbReference type="EMBL" id="RWGY01000051">
    <property type="protein sequence ID" value="TVU04500.1"/>
    <property type="molecule type" value="Genomic_DNA"/>
</dbReference>
<proteinExistence type="predicted"/>
<keyword evidence="4" id="KW-1185">Reference proteome</keyword>
<dbReference type="Proteomes" id="UP000324897">
    <property type="component" value="Unassembled WGS sequence"/>
</dbReference>
<gene>
    <name evidence="3" type="ORF">EJB05_47611</name>
</gene>
<organism evidence="3 4">
    <name type="scientific">Eragrostis curvula</name>
    <name type="common">weeping love grass</name>
    <dbReference type="NCBI Taxonomy" id="38414"/>
    <lineage>
        <taxon>Eukaryota</taxon>
        <taxon>Viridiplantae</taxon>
        <taxon>Streptophyta</taxon>
        <taxon>Embryophyta</taxon>
        <taxon>Tracheophyta</taxon>
        <taxon>Spermatophyta</taxon>
        <taxon>Magnoliopsida</taxon>
        <taxon>Liliopsida</taxon>
        <taxon>Poales</taxon>
        <taxon>Poaceae</taxon>
        <taxon>PACMAD clade</taxon>
        <taxon>Chloridoideae</taxon>
        <taxon>Eragrostideae</taxon>
        <taxon>Eragrostidinae</taxon>
        <taxon>Eragrostis</taxon>
    </lineage>
</organism>
<feature type="compositionally biased region" description="Polar residues" evidence="1">
    <location>
        <begin position="105"/>
        <end position="114"/>
    </location>
</feature>
<evidence type="ECO:0000313" key="3">
    <source>
        <dbReference type="EMBL" id="TVU04500.1"/>
    </source>
</evidence>
<feature type="non-terminal residue" evidence="3">
    <location>
        <position position="1"/>
    </location>
</feature>
<comment type="caution">
    <text evidence="3">The sequence shown here is derived from an EMBL/GenBank/DDBJ whole genome shotgun (WGS) entry which is preliminary data.</text>
</comment>
<dbReference type="Gramene" id="TVU04500">
    <property type="protein sequence ID" value="TVU04500"/>
    <property type="gene ID" value="EJB05_47611"/>
</dbReference>
<reference evidence="3 4" key="1">
    <citation type="journal article" date="2019" name="Sci. Rep.">
        <title>A high-quality genome of Eragrostis curvula grass provides insights into Poaceae evolution and supports new strategies to enhance forage quality.</title>
        <authorList>
            <person name="Carballo J."/>
            <person name="Santos B.A.C.M."/>
            <person name="Zappacosta D."/>
            <person name="Garbus I."/>
            <person name="Selva J.P."/>
            <person name="Gallo C.A."/>
            <person name="Diaz A."/>
            <person name="Albertini E."/>
            <person name="Caccamo M."/>
            <person name="Echenique V."/>
        </authorList>
    </citation>
    <scope>NUCLEOTIDE SEQUENCE [LARGE SCALE GENOMIC DNA]</scope>
    <source>
        <strain evidence="4">cv. Victoria</strain>
        <tissue evidence="3">Leaf</tissue>
    </source>
</reference>